<dbReference type="FunFam" id="3.40.50.300:FF:000145">
    <property type="entry name" value="probable ATP-dependent RNA helicase DHX40"/>
    <property type="match status" value="1"/>
</dbReference>
<dbReference type="PANTHER" id="PTHR18934">
    <property type="entry name" value="ATP-DEPENDENT RNA HELICASE"/>
    <property type="match status" value="1"/>
</dbReference>
<dbReference type="CDD" id="cd18791">
    <property type="entry name" value="SF2_C_RHA"/>
    <property type="match status" value="1"/>
</dbReference>
<dbReference type="GO" id="GO:0008380">
    <property type="term" value="P:RNA splicing"/>
    <property type="evidence" value="ECO:0007669"/>
    <property type="project" value="UniProtKB-KW"/>
</dbReference>
<keyword evidence="2" id="KW-0507">mRNA processing</keyword>
<dbReference type="AlphaFoldDB" id="A0A1J4JHU8"/>
<dbReference type="InterPro" id="IPR011709">
    <property type="entry name" value="DEAD-box_helicase_OB_fold"/>
</dbReference>
<organism evidence="11 12">
    <name type="scientific">Tritrichomonas foetus</name>
    <dbReference type="NCBI Taxonomy" id="1144522"/>
    <lineage>
        <taxon>Eukaryota</taxon>
        <taxon>Metamonada</taxon>
        <taxon>Parabasalia</taxon>
        <taxon>Tritrichomonadida</taxon>
        <taxon>Tritrichomonadidae</taxon>
        <taxon>Tritrichomonas</taxon>
    </lineage>
</organism>
<dbReference type="GO" id="GO:0003723">
    <property type="term" value="F:RNA binding"/>
    <property type="evidence" value="ECO:0007669"/>
    <property type="project" value="TreeGrafter"/>
</dbReference>
<evidence type="ECO:0000256" key="8">
    <source>
        <dbReference type="ARBA" id="ARBA00047984"/>
    </source>
</evidence>
<evidence type="ECO:0000259" key="9">
    <source>
        <dbReference type="PROSITE" id="PS51192"/>
    </source>
</evidence>
<dbReference type="GO" id="GO:0006397">
    <property type="term" value="P:mRNA processing"/>
    <property type="evidence" value="ECO:0007669"/>
    <property type="project" value="UniProtKB-KW"/>
</dbReference>
<dbReference type="Pfam" id="PF21010">
    <property type="entry name" value="HA2_C"/>
    <property type="match status" value="1"/>
</dbReference>
<dbReference type="PROSITE" id="PS51192">
    <property type="entry name" value="HELICASE_ATP_BIND_1"/>
    <property type="match status" value="1"/>
</dbReference>
<evidence type="ECO:0000256" key="6">
    <source>
        <dbReference type="ARBA" id="ARBA00022840"/>
    </source>
</evidence>
<proteinExistence type="predicted"/>
<feature type="domain" description="Helicase ATP-binding" evidence="9">
    <location>
        <begin position="46"/>
        <end position="209"/>
    </location>
</feature>
<dbReference type="InterPro" id="IPR007502">
    <property type="entry name" value="Helicase-assoc_dom"/>
</dbReference>
<keyword evidence="7" id="KW-0508">mRNA splicing</keyword>
<dbReference type="GO" id="GO:0016787">
    <property type="term" value="F:hydrolase activity"/>
    <property type="evidence" value="ECO:0007669"/>
    <property type="project" value="UniProtKB-KW"/>
</dbReference>
<dbReference type="InterPro" id="IPR011545">
    <property type="entry name" value="DEAD/DEAH_box_helicase_dom"/>
</dbReference>
<evidence type="ECO:0000256" key="7">
    <source>
        <dbReference type="ARBA" id="ARBA00023187"/>
    </source>
</evidence>
<keyword evidence="3" id="KW-0547">Nucleotide-binding</keyword>
<dbReference type="PROSITE" id="PS00690">
    <property type="entry name" value="DEAH_ATP_HELICASE"/>
    <property type="match status" value="1"/>
</dbReference>
<dbReference type="SMART" id="SM00487">
    <property type="entry name" value="DEXDc"/>
    <property type="match status" value="1"/>
</dbReference>
<evidence type="ECO:0000313" key="12">
    <source>
        <dbReference type="Proteomes" id="UP000179807"/>
    </source>
</evidence>
<dbReference type="InterPro" id="IPR002464">
    <property type="entry name" value="DNA/RNA_helicase_DEAH_CS"/>
</dbReference>
<comment type="catalytic activity">
    <reaction evidence="8">
        <text>ATP + H2O = ADP + phosphate + H(+)</text>
        <dbReference type="Rhea" id="RHEA:13065"/>
        <dbReference type="ChEBI" id="CHEBI:15377"/>
        <dbReference type="ChEBI" id="CHEBI:15378"/>
        <dbReference type="ChEBI" id="CHEBI:30616"/>
        <dbReference type="ChEBI" id="CHEBI:43474"/>
        <dbReference type="ChEBI" id="CHEBI:456216"/>
        <dbReference type="EC" id="3.6.4.13"/>
    </reaction>
</comment>
<protein>
    <recommendedName>
        <fullName evidence="1">RNA helicase</fullName>
        <ecNumber evidence="1">3.6.4.13</ecNumber>
    </recommendedName>
</protein>
<dbReference type="FunFam" id="3.40.50.300:FF:000615">
    <property type="entry name" value="pre-mRNA-splicing factor ATP-dependent RNA helicase DEAH7"/>
    <property type="match status" value="1"/>
</dbReference>
<comment type="caution">
    <text evidence="11">The sequence shown here is derived from an EMBL/GenBank/DDBJ whole genome shotgun (WGS) entry which is preliminary data.</text>
</comment>
<dbReference type="Gene3D" id="3.40.50.300">
    <property type="entry name" value="P-loop containing nucleotide triphosphate hydrolases"/>
    <property type="match status" value="2"/>
</dbReference>
<accession>A0A1J4JHU8</accession>
<evidence type="ECO:0000256" key="4">
    <source>
        <dbReference type="ARBA" id="ARBA00022801"/>
    </source>
</evidence>
<keyword evidence="4" id="KW-0378">Hydrolase</keyword>
<keyword evidence="6" id="KW-0067">ATP-binding</keyword>
<dbReference type="SUPFAM" id="SSF52540">
    <property type="entry name" value="P-loop containing nucleoside triphosphate hydrolases"/>
    <property type="match status" value="1"/>
</dbReference>
<dbReference type="SMART" id="SM00490">
    <property type="entry name" value="HELICc"/>
    <property type="match status" value="1"/>
</dbReference>
<dbReference type="EMBL" id="MLAK01001063">
    <property type="protein sequence ID" value="OHS98297.1"/>
    <property type="molecule type" value="Genomic_DNA"/>
</dbReference>
<dbReference type="InterPro" id="IPR014001">
    <property type="entry name" value="Helicase_ATP-bd"/>
</dbReference>
<dbReference type="Pfam" id="PF07717">
    <property type="entry name" value="OB_NTP_bind"/>
    <property type="match status" value="1"/>
</dbReference>
<dbReference type="Pfam" id="PF00271">
    <property type="entry name" value="Helicase_C"/>
    <property type="match status" value="1"/>
</dbReference>
<feature type="domain" description="Helicase C-terminal" evidence="10">
    <location>
        <begin position="227"/>
        <end position="415"/>
    </location>
</feature>
<keyword evidence="12" id="KW-1185">Reference proteome</keyword>
<dbReference type="PROSITE" id="PS51194">
    <property type="entry name" value="HELICASE_CTER"/>
    <property type="match status" value="1"/>
</dbReference>
<evidence type="ECO:0000256" key="2">
    <source>
        <dbReference type="ARBA" id="ARBA00022664"/>
    </source>
</evidence>
<dbReference type="GO" id="GO:0003724">
    <property type="term" value="F:RNA helicase activity"/>
    <property type="evidence" value="ECO:0007669"/>
    <property type="project" value="UniProtKB-EC"/>
</dbReference>
<dbReference type="CDD" id="cd17917">
    <property type="entry name" value="DEXHc_RHA-like"/>
    <property type="match status" value="1"/>
</dbReference>
<sequence>MSADELDVKNNNNINPWTNKPYSERYYDILKQRMQLPVFDFKDELISTIRNNKITIVEGATGSGKTTQIPQFLLEADIIPGKKILCTQPRRVAATSVAHRVADELDVDVGSIVGYVVRFDSKETKDTKLIYMTDGLLMREFVEDSEIQKYGVVLIDEAHERNVNTDIIIGLLKKLVDRRDDIRVVVMSATLEVEKFQNFFGNIPTLSVPGRLFDVSIHYLDEPIGSYIDAAVTRVCDIHQYDKPGGILLFLTGEEEIEVACNRIRDKISAARAQSDLTITEIPDAIVFPLYASLPAAQQAEVFKPVPDGVRKIIVSTNIAETSVTITGIVYVVDPGFVKQNQYDPERHMSRLIIVPVSQAAANQRAGRAGRTQAGHCYRLYTEDAFNLNLSPQTVPEIQRCDLAQVILTMLATGITDIVNFPFLDRPPKRQMLSAVEDLYHLGAITIEGKMTEDGRNISLIPVTPRLAKTLISGSRHGCAKEIAMLVAVLGEQGKLFSRPAKDAKIADERHFHFASKSGDHMMYLNAFQEYLEQRPSERRGFCEHYFLNYRLLERADKSRAQLESLLRQLHININYLPPKDDRREEKIIRALLDGMFQQIAMFDRRTNRFIFLFSPREAEIHASSMLKDPGNWILYNDYIFTKADYLVIVSNIDPKWVFEAAPTYFQPENFQDSYIKRALFKNYIPPS</sequence>
<reference evidence="11" key="1">
    <citation type="submission" date="2016-10" db="EMBL/GenBank/DDBJ databases">
        <authorList>
            <person name="Benchimol M."/>
            <person name="Almeida L.G."/>
            <person name="Vasconcelos A.T."/>
            <person name="Perreira-Neves A."/>
            <person name="Rosa I.A."/>
            <person name="Tasca T."/>
            <person name="Bogo M.R."/>
            <person name="de Souza W."/>
        </authorList>
    </citation>
    <scope>NUCLEOTIDE SEQUENCE [LARGE SCALE GENOMIC DNA]</scope>
    <source>
        <strain evidence="11">K</strain>
    </source>
</reference>
<dbReference type="InterPro" id="IPR027417">
    <property type="entry name" value="P-loop_NTPase"/>
</dbReference>
<dbReference type="Proteomes" id="UP000179807">
    <property type="component" value="Unassembled WGS sequence"/>
</dbReference>
<dbReference type="GeneID" id="94844874"/>
<gene>
    <name evidence="11" type="ORF">TRFO_35294</name>
</gene>
<dbReference type="RefSeq" id="XP_068351434.1">
    <property type="nucleotide sequence ID" value="XM_068510170.1"/>
</dbReference>
<name>A0A1J4JHU8_9EUKA</name>
<dbReference type="PANTHER" id="PTHR18934:SF109">
    <property type="entry name" value="ATP-DEPENDENT RNA HELICASE DHX15 HOMOLOG"/>
    <property type="match status" value="1"/>
</dbReference>
<dbReference type="GO" id="GO:0005524">
    <property type="term" value="F:ATP binding"/>
    <property type="evidence" value="ECO:0007669"/>
    <property type="project" value="UniProtKB-KW"/>
</dbReference>
<dbReference type="InterPro" id="IPR001650">
    <property type="entry name" value="Helicase_C-like"/>
</dbReference>
<dbReference type="VEuPathDB" id="TrichDB:TRFO_35294"/>
<evidence type="ECO:0000259" key="10">
    <source>
        <dbReference type="PROSITE" id="PS51194"/>
    </source>
</evidence>
<keyword evidence="5 11" id="KW-0347">Helicase</keyword>
<evidence type="ECO:0000256" key="1">
    <source>
        <dbReference type="ARBA" id="ARBA00012552"/>
    </source>
</evidence>
<dbReference type="SMART" id="SM00847">
    <property type="entry name" value="HA2"/>
    <property type="match status" value="1"/>
</dbReference>
<dbReference type="EC" id="3.6.4.13" evidence="1"/>
<evidence type="ECO:0000256" key="3">
    <source>
        <dbReference type="ARBA" id="ARBA00022741"/>
    </source>
</evidence>
<dbReference type="Pfam" id="PF00270">
    <property type="entry name" value="DEAD"/>
    <property type="match status" value="1"/>
</dbReference>
<evidence type="ECO:0000313" key="11">
    <source>
        <dbReference type="EMBL" id="OHS98297.1"/>
    </source>
</evidence>
<dbReference type="Gene3D" id="1.20.120.1080">
    <property type="match status" value="1"/>
</dbReference>
<evidence type="ECO:0000256" key="5">
    <source>
        <dbReference type="ARBA" id="ARBA00022806"/>
    </source>
</evidence>
<dbReference type="OrthoDB" id="10253254at2759"/>